<dbReference type="GO" id="GO:0022857">
    <property type="term" value="F:transmembrane transporter activity"/>
    <property type="evidence" value="ECO:0007669"/>
    <property type="project" value="InterPro"/>
</dbReference>
<reference evidence="6" key="1">
    <citation type="submission" date="2020-08" db="EMBL/GenBank/DDBJ databases">
        <title>Genomic Encyclopedia of Type Strains, Phase IV (KMG-IV): sequencing the most valuable type-strain genomes for metagenomic binning, comparative biology and taxonomic classification.</title>
        <authorList>
            <person name="Goeker M."/>
        </authorList>
    </citation>
    <scope>NUCLEOTIDE SEQUENCE [LARGE SCALE GENOMIC DNA]</scope>
    <source>
        <strain evidence="6">DSM 105720</strain>
    </source>
</reference>
<evidence type="ECO:0000313" key="7">
    <source>
        <dbReference type="Proteomes" id="UP000560658"/>
    </source>
</evidence>
<protein>
    <submittedName>
        <fullName evidence="6">MFS family arabinose efflux permease</fullName>
    </submittedName>
</protein>
<proteinExistence type="predicted"/>
<feature type="transmembrane region" description="Helical" evidence="4">
    <location>
        <begin position="27"/>
        <end position="51"/>
    </location>
</feature>
<keyword evidence="2 4" id="KW-1133">Transmembrane helix</keyword>
<keyword evidence="7" id="KW-1185">Reference proteome</keyword>
<dbReference type="InterPro" id="IPR036259">
    <property type="entry name" value="MFS_trans_sf"/>
</dbReference>
<dbReference type="AlphaFoldDB" id="A0A840DA67"/>
<dbReference type="SUPFAM" id="SSF103473">
    <property type="entry name" value="MFS general substrate transporter"/>
    <property type="match status" value="1"/>
</dbReference>
<evidence type="ECO:0000256" key="3">
    <source>
        <dbReference type="ARBA" id="ARBA00023136"/>
    </source>
</evidence>
<dbReference type="Gene3D" id="1.20.1250.20">
    <property type="entry name" value="MFS general substrate transporter like domains"/>
    <property type="match status" value="1"/>
</dbReference>
<sequence length="82" mass="8794">MGTSLIFPALGILAIKKVAPQMRGTALGAYSAFFDLSLGIAGPIAGLITGWYNYQSVYLFGGISCMLAVLVLLFLRKSYRNT</sequence>
<evidence type="ECO:0000313" key="6">
    <source>
        <dbReference type="EMBL" id="MBB4046324.1"/>
    </source>
</evidence>
<dbReference type="Pfam" id="PF07690">
    <property type="entry name" value="MFS_1"/>
    <property type="match status" value="1"/>
</dbReference>
<comment type="caution">
    <text evidence="6">The sequence shown here is derived from an EMBL/GenBank/DDBJ whole genome shotgun (WGS) entry which is preliminary data.</text>
</comment>
<feature type="transmembrane region" description="Helical" evidence="4">
    <location>
        <begin position="57"/>
        <end position="75"/>
    </location>
</feature>
<evidence type="ECO:0000256" key="1">
    <source>
        <dbReference type="ARBA" id="ARBA00022692"/>
    </source>
</evidence>
<organism evidence="6 7">
    <name type="scientific">Bacteroides reticulotermitis</name>
    <dbReference type="NCBI Taxonomy" id="1133319"/>
    <lineage>
        <taxon>Bacteria</taxon>
        <taxon>Pseudomonadati</taxon>
        <taxon>Bacteroidota</taxon>
        <taxon>Bacteroidia</taxon>
        <taxon>Bacteroidales</taxon>
        <taxon>Bacteroidaceae</taxon>
        <taxon>Bacteroides</taxon>
    </lineage>
</organism>
<dbReference type="RefSeq" id="WP_044165497.1">
    <property type="nucleotide sequence ID" value="NZ_JACIER010000028.1"/>
</dbReference>
<evidence type="ECO:0000256" key="4">
    <source>
        <dbReference type="SAM" id="Phobius"/>
    </source>
</evidence>
<dbReference type="Proteomes" id="UP000560658">
    <property type="component" value="Unassembled WGS sequence"/>
</dbReference>
<dbReference type="InterPro" id="IPR020846">
    <property type="entry name" value="MFS_dom"/>
</dbReference>
<dbReference type="InterPro" id="IPR011701">
    <property type="entry name" value="MFS"/>
</dbReference>
<feature type="domain" description="Major facilitator superfamily (MFS) profile" evidence="5">
    <location>
        <begin position="1"/>
        <end position="82"/>
    </location>
</feature>
<accession>A0A840DA67</accession>
<keyword evidence="1 4" id="KW-0812">Transmembrane</keyword>
<dbReference type="PROSITE" id="PS50850">
    <property type="entry name" value="MFS"/>
    <property type="match status" value="1"/>
</dbReference>
<evidence type="ECO:0000256" key="2">
    <source>
        <dbReference type="ARBA" id="ARBA00022989"/>
    </source>
</evidence>
<name>A0A840DA67_9BACE</name>
<dbReference type="EMBL" id="JACIER010000028">
    <property type="protein sequence ID" value="MBB4046324.1"/>
    <property type="molecule type" value="Genomic_DNA"/>
</dbReference>
<gene>
    <name evidence="6" type="ORF">GGR06_004158</name>
</gene>
<evidence type="ECO:0000259" key="5">
    <source>
        <dbReference type="PROSITE" id="PS50850"/>
    </source>
</evidence>
<keyword evidence="3 4" id="KW-0472">Membrane</keyword>